<dbReference type="AlphaFoldDB" id="A0A9Q0K1Y6"/>
<evidence type="ECO:0000313" key="3">
    <source>
        <dbReference type="Proteomes" id="UP001141806"/>
    </source>
</evidence>
<proteinExistence type="predicted"/>
<dbReference type="EMBL" id="JAMYWD010000009">
    <property type="protein sequence ID" value="KAJ4959822.1"/>
    <property type="molecule type" value="Genomic_DNA"/>
</dbReference>
<feature type="region of interest" description="Disordered" evidence="1">
    <location>
        <begin position="1"/>
        <end position="81"/>
    </location>
</feature>
<comment type="caution">
    <text evidence="2">The sequence shown here is derived from an EMBL/GenBank/DDBJ whole genome shotgun (WGS) entry which is preliminary data.</text>
</comment>
<accession>A0A9Q0K1Y6</accession>
<name>A0A9Q0K1Y6_9MAGN</name>
<evidence type="ECO:0000256" key="1">
    <source>
        <dbReference type="SAM" id="MobiDB-lite"/>
    </source>
</evidence>
<reference evidence="2" key="1">
    <citation type="journal article" date="2023" name="Plant J.">
        <title>The genome of the king protea, Protea cynaroides.</title>
        <authorList>
            <person name="Chang J."/>
            <person name="Duong T.A."/>
            <person name="Schoeman C."/>
            <person name="Ma X."/>
            <person name="Roodt D."/>
            <person name="Barker N."/>
            <person name="Li Z."/>
            <person name="Van de Peer Y."/>
            <person name="Mizrachi E."/>
        </authorList>
    </citation>
    <scope>NUCLEOTIDE SEQUENCE</scope>
    <source>
        <tissue evidence="2">Young leaves</tissue>
    </source>
</reference>
<organism evidence="2 3">
    <name type="scientific">Protea cynaroides</name>
    <dbReference type="NCBI Taxonomy" id="273540"/>
    <lineage>
        <taxon>Eukaryota</taxon>
        <taxon>Viridiplantae</taxon>
        <taxon>Streptophyta</taxon>
        <taxon>Embryophyta</taxon>
        <taxon>Tracheophyta</taxon>
        <taxon>Spermatophyta</taxon>
        <taxon>Magnoliopsida</taxon>
        <taxon>Proteales</taxon>
        <taxon>Proteaceae</taxon>
        <taxon>Protea</taxon>
    </lineage>
</organism>
<sequence length="169" mass="19761">MHLEYLNTLKKREFRGKTDSQQKLDMSPADPKGRRRDRQKLSREDAENSKRSTGFEDNQEGRAESKWKLRTPRTQRMTTQIPNRSDKLRKISRAASLSQPYCWLMAHCSQNPQCRDDIAIVDDRLALLSVSDFQPTPKIQKKIRSFSTAVAYKYWTKLDRTKNSAVRVV</sequence>
<dbReference type="Proteomes" id="UP001141806">
    <property type="component" value="Unassembled WGS sequence"/>
</dbReference>
<gene>
    <name evidence="2" type="ORF">NE237_019732</name>
</gene>
<feature type="compositionally biased region" description="Basic and acidic residues" evidence="1">
    <location>
        <begin position="39"/>
        <end position="67"/>
    </location>
</feature>
<keyword evidence="3" id="KW-1185">Reference proteome</keyword>
<evidence type="ECO:0000313" key="2">
    <source>
        <dbReference type="EMBL" id="KAJ4959822.1"/>
    </source>
</evidence>
<protein>
    <submittedName>
        <fullName evidence="2">Uncharacterized protein</fullName>
    </submittedName>
</protein>